<gene>
    <name evidence="5" type="ORF">U7230_02620</name>
</gene>
<dbReference type="InterPro" id="IPR028081">
    <property type="entry name" value="Leu-bd"/>
</dbReference>
<protein>
    <submittedName>
        <fullName evidence="5">ABC transporter substrate-binding protein</fullName>
    </submittedName>
</protein>
<evidence type="ECO:0000313" key="5">
    <source>
        <dbReference type="EMBL" id="WRP17924.1"/>
    </source>
</evidence>
<dbReference type="PANTHER" id="PTHR30483">
    <property type="entry name" value="LEUCINE-SPECIFIC-BINDING PROTEIN"/>
    <property type="match status" value="1"/>
</dbReference>
<evidence type="ECO:0000256" key="1">
    <source>
        <dbReference type="ARBA" id="ARBA00010062"/>
    </source>
</evidence>
<feature type="signal peptide" evidence="3">
    <location>
        <begin position="1"/>
        <end position="27"/>
    </location>
</feature>
<proteinExistence type="inferred from homology"/>
<dbReference type="Pfam" id="PF13458">
    <property type="entry name" value="Peripla_BP_6"/>
    <property type="match status" value="1"/>
</dbReference>
<name>A0ABZ1BZ06_9FIRM</name>
<feature type="domain" description="Leucine-binding protein" evidence="4">
    <location>
        <begin position="35"/>
        <end position="359"/>
    </location>
</feature>
<keyword evidence="2 3" id="KW-0732">Signal</keyword>
<evidence type="ECO:0000256" key="2">
    <source>
        <dbReference type="ARBA" id="ARBA00022729"/>
    </source>
</evidence>
<dbReference type="InterPro" id="IPR006311">
    <property type="entry name" value="TAT_signal"/>
</dbReference>
<dbReference type="Proteomes" id="UP001332192">
    <property type="component" value="Chromosome"/>
</dbReference>
<dbReference type="EMBL" id="CP141615">
    <property type="protein sequence ID" value="WRP17924.1"/>
    <property type="molecule type" value="Genomic_DNA"/>
</dbReference>
<evidence type="ECO:0000313" key="6">
    <source>
        <dbReference type="Proteomes" id="UP001332192"/>
    </source>
</evidence>
<evidence type="ECO:0000259" key="4">
    <source>
        <dbReference type="Pfam" id="PF13458"/>
    </source>
</evidence>
<dbReference type="SUPFAM" id="SSF53822">
    <property type="entry name" value="Periplasmic binding protein-like I"/>
    <property type="match status" value="1"/>
</dbReference>
<comment type="similarity">
    <text evidence="1">Belongs to the leucine-binding protein family.</text>
</comment>
<keyword evidence="6" id="KW-1185">Reference proteome</keyword>
<evidence type="ECO:0000256" key="3">
    <source>
        <dbReference type="SAM" id="SignalP"/>
    </source>
</evidence>
<dbReference type="Gene3D" id="3.40.50.2300">
    <property type="match status" value="2"/>
</dbReference>
<sequence length="432" mass="46127">MHHLRRRAFLRYLAVAAAGAYAGRALAAASRPPQPVKVGVLLDFTGPLGEFGPHHRNAIELAARQLNDAAREVLGGPIVQMVYEDASTTPSIGVDRARKLVEVDRVPVLIGALATGVTVPVAESVTIPSGVLQITQSGSSPLLSVLPADRDKDLLFRTVASDALQAVVAAQLAAGELVQGYHFGKAAVIYVNNPYGQGLADVFARAFERRGGRVTASVAVPEEPRPTYTAELRAALRGQPDVLVAATYPGQATVYLREAVDVFGFKRFQFTDGTKSLEIVKALGAEVVEGQLGTTPASDPQWEGWRTFAAAYEKAYGAAPNLPYMDTAYDATAVAGLAIARCLMDGVPVTGVNVRDRLRLVSNPPGQKVGVGDFRRALELIKGRQDVDYTGAAGEVDFDESGDVITPVEIWRYSGGAIQTVMIRRPNEIPRQ</sequence>
<dbReference type="PROSITE" id="PS51318">
    <property type="entry name" value="TAT"/>
    <property type="match status" value="1"/>
</dbReference>
<dbReference type="InterPro" id="IPR051010">
    <property type="entry name" value="BCAA_transport"/>
</dbReference>
<dbReference type="InterPro" id="IPR028082">
    <property type="entry name" value="Peripla_BP_I"/>
</dbReference>
<reference evidence="5 6" key="1">
    <citation type="journal article" date="2024" name="Front. Microbiol.">
        <title>Novel thermophilic genera Geochorda gen. nov. and Carboxydochorda gen. nov. from the deep terrestrial subsurface reveal the ecophysiological diversity in the class Limnochordia.</title>
        <authorList>
            <person name="Karnachuk O.V."/>
            <person name="Lukina A.P."/>
            <person name="Avakyan M.R."/>
            <person name="Kadnikov V.V."/>
            <person name="Begmatov S."/>
            <person name="Beletsky A.V."/>
            <person name="Vlasova K.G."/>
            <person name="Novikov A.A."/>
            <person name="Shcherbakova V.A."/>
            <person name="Mardanov A.V."/>
            <person name="Ravin N.V."/>
        </authorList>
    </citation>
    <scope>NUCLEOTIDE SEQUENCE [LARGE SCALE GENOMIC DNA]</scope>
    <source>
        <strain evidence="5 6">L945</strain>
    </source>
</reference>
<organism evidence="5 6">
    <name type="scientific">Carboxydichorda subterranea</name>
    <dbReference type="NCBI Taxonomy" id="3109565"/>
    <lineage>
        <taxon>Bacteria</taxon>
        <taxon>Bacillati</taxon>
        <taxon>Bacillota</taxon>
        <taxon>Limnochordia</taxon>
        <taxon>Limnochordales</taxon>
        <taxon>Geochordaceae</taxon>
        <taxon>Carboxydichorda</taxon>
    </lineage>
</organism>
<dbReference type="RefSeq" id="WP_324717195.1">
    <property type="nucleotide sequence ID" value="NZ_CP141615.1"/>
</dbReference>
<dbReference type="PANTHER" id="PTHR30483:SF6">
    <property type="entry name" value="PERIPLASMIC BINDING PROTEIN OF ABC TRANSPORTER FOR NATURAL AMINO ACIDS"/>
    <property type="match status" value="1"/>
</dbReference>
<feature type="chain" id="PRO_5046095428" evidence="3">
    <location>
        <begin position="28"/>
        <end position="432"/>
    </location>
</feature>
<accession>A0ABZ1BZ06</accession>
<dbReference type="CDD" id="cd06346">
    <property type="entry name" value="PBP1_ABC_ligand_binding-like"/>
    <property type="match status" value="1"/>
</dbReference>